<feature type="transmembrane region" description="Helical" evidence="6">
    <location>
        <begin position="251"/>
        <end position="271"/>
    </location>
</feature>
<keyword evidence="2 6" id="KW-0812">Transmembrane</keyword>
<dbReference type="EMBL" id="VIFY01000044">
    <property type="protein sequence ID" value="TQB73425.1"/>
    <property type="molecule type" value="Genomic_DNA"/>
</dbReference>
<comment type="caution">
    <text evidence="7">The sequence shown here is derived from an EMBL/GenBank/DDBJ whole genome shotgun (WGS) entry which is preliminary data.</text>
</comment>
<feature type="transmembrane region" description="Helical" evidence="6">
    <location>
        <begin position="223"/>
        <end position="245"/>
    </location>
</feature>
<dbReference type="PANTHER" id="PTHR23507:SF31">
    <property type="entry name" value="TRANSPORTER, PUTATIVE (AFU_ORTHOLOGUE AFUA_2G14230)-RELATED"/>
    <property type="match status" value="1"/>
</dbReference>
<feature type="transmembrane region" description="Helical" evidence="6">
    <location>
        <begin position="496"/>
        <end position="515"/>
    </location>
</feature>
<evidence type="ECO:0000256" key="1">
    <source>
        <dbReference type="ARBA" id="ARBA00004141"/>
    </source>
</evidence>
<organism evidence="7 8">
    <name type="scientific">Monascus purpureus</name>
    <name type="common">Red mold</name>
    <name type="synonym">Monascus anka</name>
    <dbReference type="NCBI Taxonomy" id="5098"/>
    <lineage>
        <taxon>Eukaryota</taxon>
        <taxon>Fungi</taxon>
        <taxon>Dikarya</taxon>
        <taxon>Ascomycota</taxon>
        <taxon>Pezizomycotina</taxon>
        <taxon>Eurotiomycetes</taxon>
        <taxon>Eurotiomycetidae</taxon>
        <taxon>Eurotiales</taxon>
        <taxon>Aspergillaceae</taxon>
        <taxon>Monascus</taxon>
    </lineage>
</organism>
<feature type="transmembrane region" description="Helical" evidence="6">
    <location>
        <begin position="129"/>
        <end position="148"/>
    </location>
</feature>
<evidence type="ECO:0000256" key="4">
    <source>
        <dbReference type="ARBA" id="ARBA00023136"/>
    </source>
</evidence>
<evidence type="ECO:0000313" key="7">
    <source>
        <dbReference type="EMBL" id="TQB73425.1"/>
    </source>
</evidence>
<evidence type="ECO:0008006" key="9">
    <source>
        <dbReference type="Google" id="ProtNLM"/>
    </source>
</evidence>
<name>A0A507QZ79_MONPU</name>
<feature type="transmembrane region" description="Helical" evidence="6">
    <location>
        <begin position="58"/>
        <end position="77"/>
    </location>
</feature>
<dbReference type="InterPro" id="IPR036259">
    <property type="entry name" value="MFS_trans_sf"/>
</dbReference>
<feature type="region of interest" description="Disordered" evidence="5">
    <location>
        <begin position="291"/>
        <end position="328"/>
    </location>
</feature>
<feature type="compositionally biased region" description="Basic and acidic residues" evidence="5">
    <location>
        <begin position="303"/>
        <end position="324"/>
    </location>
</feature>
<feature type="transmembrane region" description="Helical" evidence="6">
    <location>
        <begin position="527"/>
        <end position="549"/>
    </location>
</feature>
<gene>
    <name evidence="7" type="ORF">MPDQ_005825</name>
</gene>
<dbReference type="SUPFAM" id="SSF103473">
    <property type="entry name" value="MFS general substrate transporter"/>
    <property type="match status" value="1"/>
</dbReference>
<dbReference type="AlphaFoldDB" id="A0A507QZ79"/>
<accession>A0A507QZ79</accession>
<dbReference type="GO" id="GO:0016020">
    <property type="term" value="C:membrane"/>
    <property type="evidence" value="ECO:0007669"/>
    <property type="project" value="UniProtKB-SubCell"/>
</dbReference>
<dbReference type="PANTHER" id="PTHR23507">
    <property type="entry name" value="ZGC:174356"/>
    <property type="match status" value="1"/>
</dbReference>
<keyword evidence="3 6" id="KW-1133">Transmembrane helix</keyword>
<feature type="compositionally biased region" description="Basic and acidic residues" evidence="5">
    <location>
        <begin position="1"/>
        <end position="22"/>
    </location>
</feature>
<evidence type="ECO:0000256" key="3">
    <source>
        <dbReference type="ARBA" id="ARBA00022989"/>
    </source>
</evidence>
<feature type="transmembrane region" description="Helical" evidence="6">
    <location>
        <begin position="365"/>
        <end position="389"/>
    </location>
</feature>
<reference evidence="7 8" key="1">
    <citation type="submission" date="2019-06" db="EMBL/GenBank/DDBJ databases">
        <title>Wine fermentation using esterase from Monascus purpureus.</title>
        <authorList>
            <person name="Geng C."/>
            <person name="Zhang Y."/>
        </authorList>
    </citation>
    <scope>NUCLEOTIDE SEQUENCE [LARGE SCALE GENOMIC DNA]</scope>
    <source>
        <strain evidence="7">HQ1</strain>
    </source>
</reference>
<dbReference type="OrthoDB" id="194139at2759"/>
<sequence>MSVPDQDRLDDRDEAFDLHERAPFLSSSSDHRSSSDDDDVYKHRQNASPSGPSRKPRVRLLVTLFAMVIAVETGFAMSNGPATRIFESIACRQYYLGYDPTKIGEDGQVAEELCKVKEVQTELAAVTGYMEFFDGLLSAFLAIPYGLLADRYGRKQTILLNIPGFALNSAVWLAVLWFSDVLPLRTVWLSCLSWLFGGGPVVAFAIIWTMMADVTEEAERASIFFQFAVTGMVADFVSTGVSSLLMSMNPWIPMLIGMGITFTGVLLALGLPETMHVSTEQSAESMVELNHLPAEGENSTGNEYKDREEEHNGSHSRHSIDDVHGPATVPPTYRVTKLLRFIGRMIKQYRSSITPYMFIFRNKQIVLLLTAFLVYRLSRGSSWFLVQYISTRYSWTIANANLLISFKPALTVPLFLFILPAISRRLVRYMSPGEKDIRLARISIVCLTLGTLGIGLSPSIAMVIPSLIFQTCGAGFVFFIRSLITSLVNRDETARLYTVIEVIQAVGSVIASLSITNVFRLGIEMGGFWIGLAWMTTSSLFCMVGVAIYRFRLPSSARHDADEDVNMDMAEVAP</sequence>
<comment type="subcellular location">
    <subcellularLocation>
        <location evidence="1">Membrane</location>
        <topology evidence="1">Multi-pass membrane protein</topology>
    </subcellularLocation>
</comment>
<feature type="transmembrane region" description="Helical" evidence="6">
    <location>
        <begin position="185"/>
        <end position="211"/>
    </location>
</feature>
<keyword evidence="4 6" id="KW-0472">Membrane</keyword>
<feature type="transmembrane region" description="Helical" evidence="6">
    <location>
        <begin position="439"/>
        <end position="461"/>
    </location>
</feature>
<evidence type="ECO:0000313" key="8">
    <source>
        <dbReference type="Proteomes" id="UP000319663"/>
    </source>
</evidence>
<evidence type="ECO:0000256" key="5">
    <source>
        <dbReference type="SAM" id="MobiDB-lite"/>
    </source>
</evidence>
<feature type="transmembrane region" description="Helical" evidence="6">
    <location>
        <begin position="160"/>
        <end position="179"/>
    </location>
</feature>
<dbReference type="InterPro" id="IPR011701">
    <property type="entry name" value="MFS"/>
</dbReference>
<feature type="region of interest" description="Disordered" evidence="5">
    <location>
        <begin position="1"/>
        <end position="55"/>
    </location>
</feature>
<proteinExistence type="predicted"/>
<feature type="transmembrane region" description="Helical" evidence="6">
    <location>
        <begin position="467"/>
        <end position="484"/>
    </location>
</feature>
<dbReference type="Proteomes" id="UP000319663">
    <property type="component" value="Unassembled WGS sequence"/>
</dbReference>
<keyword evidence="8" id="KW-1185">Reference proteome</keyword>
<dbReference type="Gene3D" id="1.20.1250.20">
    <property type="entry name" value="MFS general substrate transporter like domains"/>
    <property type="match status" value="1"/>
</dbReference>
<dbReference type="Pfam" id="PF07690">
    <property type="entry name" value="MFS_1"/>
    <property type="match status" value="1"/>
</dbReference>
<dbReference type="STRING" id="5098.A0A507QZ79"/>
<evidence type="ECO:0000256" key="6">
    <source>
        <dbReference type="SAM" id="Phobius"/>
    </source>
</evidence>
<protein>
    <recommendedName>
        <fullName evidence="9">Major facilitator superfamily (MFS) profile domain-containing protein</fullName>
    </recommendedName>
</protein>
<dbReference type="GO" id="GO:0022857">
    <property type="term" value="F:transmembrane transporter activity"/>
    <property type="evidence" value="ECO:0007669"/>
    <property type="project" value="InterPro"/>
</dbReference>
<evidence type="ECO:0000256" key="2">
    <source>
        <dbReference type="ARBA" id="ARBA00022692"/>
    </source>
</evidence>